<evidence type="ECO:0000313" key="1">
    <source>
        <dbReference type="Proteomes" id="UP000887572"/>
    </source>
</evidence>
<dbReference type="AlphaFoldDB" id="A0A914I6V6"/>
<evidence type="ECO:0000313" key="2">
    <source>
        <dbReference type="WBParaSite" id="Gr19_v10_g7171.t1"/>
    </source>
</evidence>
<protein>
    <submittedName>
        <fullName evidence="2">Uncharacterized protein</fullName>
    </submittedName>
</protein>
<proteinExistence type="predicted"/>
<dbReference type="WBParaSite" id="Gr19_v10_g7171.t1">
    <property type="protein sequence ID" value="Gr19_v10_g7171.t1"/>
    <property type="gene ID" value="Gr19_v10_g7171"/>
</dbReference>
<organism evidence="1 2">
    <name type="scientific">Globodera rostochiensis</name>
    <name type="common">Golden nematode worm</name>
    <name type="synonym">Heterodera rostochiensis</name>
    <dbReference type="NCBI Taxonomy" id="31243"/>
    <lineage>
        <taxon>Eukaryota</taxon>
        <taxon>Metazoa</taxon>
        <taxon>Ecdysozoa</taxon>
        <taxon>Nematoda</taxon>
        <taxon>Chromadorea</taxon>
        <taxon>Rhabditida</taxon>
        <taxon>Tylenchina</taxon>
        <taxon>Tylenchomorpha</taxon>
        <taxon>Tylenchoidea</taxon>
        <taxon>Heteroderidae</taxon>
        <taxon>Heteroderinae</taxon>
        <taxon>Globodera</taxon>
    </lineage>
</organism>
<name>A0A914I6V6_GLORO</name>
<keyword evidence="1" id="KW-1185">Reference proteome</keyword>
<dbReference type="Proteomes" id="UP000887572">
    <property type="component" value="Unplaced"/>
</dbReference>
<reference evidence="2" key="1">
    <citation type="submission" date="2022-11" db="UniProtKB">
        <authorList>
            <consortium name="WormBaseParasite"/>
        </authorList>
    </citation>
    <scope>IDENTIFICATION</scope>
</reference>
<sequence length="88" mass="9499">MAAIPSSNNNCLSSSSSSIIFKLFNAFVHLLLPVLHANRTLGSTIAAVGHPIFSTNHRIKIFWSTTATTVVVGTDVQQRRPNNANIPL</sequence>
<accession>A0A914I6V6</accession>